<feature type="compositionally biased region" description="Basic and acidic residues" evidence="1">
    <location>
        <begin position="41"/>
        <end position="62"/>
    </location>
</feature>
<proteinExistence type="predicted"/>
<dbReference type="GeneID" id="9045314"/>
<dbReference type="InParanoid" id="C5LVE5"/>
<feature type="compositionally biased region" description="Acidic residues" evidence="1">
    <location>
        <begin position="456"/>
        <end position="467"/>
    </location>
</feature>
<evidence type="ECO:0000313" key="2">
    <source>
        <dbReference type="EMBL" id="EEQ99298.1"/>
    </source>
</evidence>
<feature type="region of interest" description="Disordered" evidence="1">
    <location>
        <begin position="1"/>
        <end position="62"/>
    </location>
</feature>
<feature type="compositionally biased region" description="Basic and acidic residues" evidence="1">
    <location>
        <begin position="491"/>
        <end position="502"/>
    </location>
</feature>
<feature type="compositionally biased region" description="Acidic residues" evidence="1">
    <location>
        <begin position="480"/>
        <end position="490"/>
    </location>
</feature>
<keyword evidence="3" id="KW-1185">Reference proteome</keyword>
<dbReference type="EMBL" id="GG685849">
    <property type="protein sequence ID" value="EEQ99298.1"/>
    <property type="molecule type" value="Genomic_DNA"/>
</dbReference>
<feature type="compositionally biased region" description="Acidic residues" evidence="1">
    <location>
        <begin position="284"/>
        <end position="295"/>
    </location>
</feature>
<reference evidence="2 3" key="1">
    <citation type="submission" date="2008-07" db="EMBL/GenBank/DDBJ databases">
        <authorList>
            <person name="El-Sayed N."/>
            <person name="Caler E."/>
            <person name="Inman J."/>
            <person name="Amedeo P."/>
            <person name="Hass B."/>
            <person name="Wortman J."/>
        </authorList>
    </citation>
    <scope>NUCLEOTIDE SEQUENCE [LARGE SCALE GENOMIC DNA]</scope>
    <source>
        <strain evidence="3">ATCC 50983 / TXsc</strain>
    </source>
</reference>
<feature type="compositionally biased region" description="Basic and acidic residues" evidence="1">
    <location>
        <begin position="296"/>
        <end position="321"/>
    </location>
</feature>
<feature type="compositionally biased region" description="Basic residues" evidence="1">
    <location>
        <begin position="237"/>
        <end position="255"/>
    </location>
</feature>
<feature type="compositionally biased region" description="Basic and acidic residues" evidence="1">
    <location>
        <begin position="353"/>
        <end position="367"/>
    </location>
</feature>
<feature type="compositionally biased region" description="Acidic residues" evidence="1">
    <location>
        <begin position="371"/>
        <end position="388"/>
    </location>
</feature>
<name>C5LVE5_PERM5</name>
<accession>C5LVE5</accession>
<protein>
    <submittedName>
        <fullName evidence="2">Glutamic acid-rich protein, putative</fullName>
    </submittedName>
</protein>
<feature type="region of interest" description="Disordered" evidence="1">
    <location>
        <begin position="237"/>
        <end position="399"/>
    </location>
</feature>
<dbReference type="RefSeq" id="XP_002766581.1">
    <property type="nucleotide sequence ID" value="XM_002766535.1"/>
</dbReference>
<evidence type="ECO:0000256" key="1">
    <source>
        <dbReference type="SAM" id="MobiDB-lite"/>
    </source>
</evidence>
<sequence length="526" mass="59699">MHEELITGNTLGDKEKEEEEESAADWAVRGEGMSVRNKRQRGIEEEKSKQQEEEEGRGGEVRLKVAHNIEDLREGETILTMRDKPILACGTDEEEEDDDDYDEVVLEEAGGPQGLAQREKDDLWRKEKHRNAWDPTLHWDEEEEGNDDLSGDNILDKYTTVEERAAVDARRRGFTLALSNDGLEQNITAELTQDVEGRLKEIMEENKRRSMMQSVAGGNIIRIQSDIMNTNEAAKFLKRRNKEARKGARLRRRSRNNKEEASASVSDGGDDDIVIPPPKRTMDNDDDLQDGEEDQELYRQLERQRMVEQKVKARSLVKEEPIESSSGSRDQDDDGGGIAGNNVIDLDTGASYVHDHMDTNNDVKDENMGADGDDDNDALEKQEEEENTDRDRVSDVGRMSRASEFCASIQTPVELKQAEKDEEFAAQRAYRESRRRMLKGGTARRGIGGEGKESDEQQQDDDDDDNMELSSTEDLKDSHQDDEEEEEFEARDEAMQDQKVDDGAACAIRYFVQRGMMSGDQDSFNS</sequence>
<feature type="region of interest" description="Disordered" evidence="1">
    <location>
        <begin position="426"/>
        <end position="503"/>
    </location>
</feature>
<dbReference type="AlphaFoldDB" id="C5LVE5"/>
<dbReference type="Proteomes" id="UP000007800">
    <property type="component" value="Unassembled WGS sequence"/>
</dbReference>
<organism evidence="3">
    <name type="scientific">Perkinsus marinus (strain ATCC 50983 / TXsc)</name>
    <dbReference type="NCBI Taxonomy" id="423536"/>
    <lineage>
        <taxon>Eukaryota</taxon>
        <taxon>Sar</taxon>
        <taxon>Alveolata</taxon>
        <taxon>Perkinsozoa</taxon>
        <taxon>Perkinsea</taxon>
        <taxon>Perkinsida</taxon>
        <taxon>Perkinsidae</taxon>
        <taxon>Perkinsus</taxon>
    </lineage>
</organism>
<gene>
    <name evidence="2" type="ORF">Pmar_PMAR009925</name>
</gene>
<evidence type="ECO:0000313" key="3">
    <source>
        <dbReference type="Proteomes" id="UP000007800"/>
    </source>
</evidence>